<comment type="caution">
    <text evidence="1">The sequence shown here is derived from an EMBL/GenBank/DDBJ whole genome shotgun (WGS) entry which is preliminary data.</text>
</comment>
<proteinExistence type="predicted"/>
<evidence type="ECO:0000313" key="2">
    <source>
        <dbReference type="Proteomes" id="UP000799754"/>
    </source>
</evidence>
<keyword evidence="2" id="KW-1185">Reference proteome</keyword>
<protein>
    <submittedName>
        <fullName evidence="1">Uncharacterized protein</fullName>
    </submittedName>
</protein>
<accession>A0ACB6S1Q9</accession>
<name>A0ACB6S1Q9_9PLEO</name>
<gene>
    <name evidence="1" type="ORF">BU25DRAFT_458935</name>
</gene>
<reference evidence="1" key="1">
    <citation type="journal article" date="2020" name="Stud. Mycol.">
        <title>101 Dothideomycetes genomes: a test case for predicting lifestyles and emergence of pathogens.</title>
        <authorList>
            <person name="Haridas S."/>
            <person name="Albert R."/>
            <person name="Binder M."/>
            <person name="Bloem J."/>
            <person name="Labutti K."/>
            <person name="Salamov A."/>
            <person name="Andreopoulos B."/>
            <person name="Baker S."/>
            <person name="Barry K."/>
            <person name="Bills G."/>
            <person name="Bluhm B."/>
            <person name="Cannon C."/>
            <person name="Castanera R."/>
            <person name="Culley D."/>
            <person name="Daum C."/>
            <person name="Ezra D."/>
            <person name="Gonzalez J."/>
            <person name="Henrissat B."/>
            <person name="Kuo A."/>
            <person name="Liang C."/>
            <person name="Lipzen A."/>
            <person name="Lutzoni F."/>
            <person name="Magnuson J."/>
            <person name="Mondo S."/>
            <person name="Nolan M."/>
            <person name="Ohm R."/>
            <person name="Pangilinan J."/>
            <person name="Park H.-J."/>
            <person name="Ramirez L."/>
            <person name="Alfaro M."/>
            <person name="Sun H."/>
            <person name="Tritt A."/>
            <person name="Yoshinaga Y."/>
            <person name="Zwiers L.-H."/>
            <person name="Turgeon B."/>
            <person name="Goodwin S."/>
            <person name="Spatafora J."/>
            <person name="Crous P."/>
            <person name="Grigoriev I."/>
        </authorList>
    </citation>
    <scope>NUCLEOTIDE SEQUENCE</scope>
    <source>
        <strain evidence="1">CBS 525.71</strain>
    </source>
</reference>
<dbReference type="EMBL" id="MU006718">
    <property type="protein sequence ID" value="KAF2627129.1"/>
    <property type="molecule type" value="Genomic_DNA"/>
</dbReference>
<sequence length="264" mass="30039">MPSAPTPGSSGAAETHALLLPDVIFEFVLYLDFHTLLRCQRVCHTWKSVIDRSREARQTLFLEASNSTFAAFKAAEEHGITARLPPAFQPAQQRIPLRPEFRALFNPWIYMHGCEPICSSFDGLEDPWRRRQPPIWRFTDRVSSGRLDFCFTPAELVSVVDQTGASWDRMFLTQPPVRRVLITVQGGYMPAEYFDLEKDRGVKIGDVVSWLRDTKAVKVMRERKGDTNFTTVDLKFDEHFTGVRFMPLPQLVTGQFGDADAVPS</sequence>
<organism evidence="1 2">
    <name type="scientific">Macroventuria anomochaeta</name>
    <dbReference type="NCBI Taxonomy" id="301207"/>
    <lineage>
        <taxon>Eukaryota</taxon>
        <taxon>Fungi</taxon>
        <taxon>Dikarya</taxon>
        <taxon>Ascomycota</taxon>
        <taxon>Pezizomycotina</taxon>
        <taxon>Dothideomycetes</taxon>
        <taxon>Pleosporomycetidae</taxon>
        <taxon>Pleosporales</taxon>
        <taxon>Pleosporineae</taxon>
        <taxon>Didymellaceae</taxon>
        <taxon>Macroventuria</taxon>
    </lineage>
</organism>
<evidence type="ECO:0000313" key="1">
    <source>
        <dbReference type="EMBL" id="KAF2627129.1"/>
    </source>
</evidence>
<dbReference type="Proteomes" id="UP000799754">
    <property type="component" value="Unassembled WGS sequence"/>
</dbReference>